<proteinExistence type="predicted"/>
<reference evidence="1" key="1">
    <citation type="journal article" date="2022" name="bioRxiv">
        <title>Genomics of Preaxostyla Flagellates Illuminates Evolutionary Transitions and the Path Towards Mitochondrial Loss.</title>
        <authorList>
            <person name="Novak L.V.F."/>
            <person name="Treitli S.C."/>
            <person name="Pyrih J."/>
            <person name="Halakuc P."/>
            <person name="Pipaliya S.V."/>
            <person name="Vacek V."/>
            <person name="Brzon O."/>
            <person name="Soukal P."/>
            <person name="Eme L."/>
            <person name="Dacks J.B."/>
            <person name="Karnkowska A."/>
            <person name="Elias M."/>
            <person name="Hampl V."/>
        </authorList>
    </citation>
    <scope>NUCLEOTIDE SEQUENCE</scope>
    <source>
        <strain evidence="1">RCP-MX</strain>
    </source>
</reference>
<name>A0ABQ8U6G3_9EUKA</name>
<keyword evidence="2" id="KW-1185">Reference proteome</keyword>
<organism evidence="1 2">
    <name type="scientific">Paratrimastix pyriformis</name>
    <dbReference type="NCBI Taxonomy" id="342808"/>
    <lineage>
        <taxon>Eukaryota</taxon>
        <taxon>Metamonada</taxon>
        <taxon>Preaxostyla</taxon>
        <taxon>Paratrimastigidae</taxon>
        <taxon>Paratrimastix</taxon>
    </lineage>
</organism>
<dbReference type="InterPro" id="IPR043136">
    <property type="entry name" value="B30.2/SPRY_sf"/>
</dbReference>
<dbReference type="EMBL" id="JAPMOS010000192">
    <property type="protein sequence ID" value="KAJ4454026.1"/>
    <property type="molecule type" value="Genomic_DNA"/>
</dbReference>
<sequence length="209" mass="22280">MPALHHASTTATGETREASLRGAAHVSARTLRCLAADAPVFCLADMEWSEGVHDFSMTLAAKGGGPTNTNRDVYLGICARGMAPEREDESRYLSDCGYACDARGTRVADRSTSLRVETGATIRFRLDCAARTLSAAVGSRPLELVFRDLPPGPFAPAATVHRRGDRVVLGVPTEAEREQEAQMVLQAVLADVAPLTWDDELDGRSGPAG</sequence>
<protein>
    <submittedName>
        <fullName evidence="1">Uncharacterized protein</fullName>
    </submittedName>
</protein>
<accession>A0ABQ8U6G3</accession>
<gene>
    <name evidence="1" type="ORF">PAPYR_11362</name>
</gene>
<evidence type="ECO:0000313" key="1">
    <source>
        <dbReference type="EMBL" id="KAJ4454026.1"/>
    </source>
</evidence>
<comment type="caution">
    <text evidence="1">The sequence shown here is derived from an EMBL/GenBank/DDBJ whole genome shotgun (WGS) entry which is preliminary data.</text>
</comment>
<evidence type="ECO:0000313" key="2">
    <source>
        <dbReference type="Proteomes" id="UP001141327"/>
    </source>
</evidence>
<dbReference type="Proteomes" id="UP001141327">
    <property type="component" value="Unassembled WGS sequence"/>
</dbReference>
<dbReference type="Gene3D" id="2.60.120.920">
    <property type="match status" value="1"/>
</dbReference>